<dbReference type="Proteomes" id="UP000187209">
    <property type="component" value="Unassembled WGS sequence"/>
</dbReference>
<organism evidence="1 2">
    <name type="scientific">Stentor coeruleus</name>
    <dbReference type="NCBI Taxonomy" id="5963"/>
    <lineage>
        <taxon>Eukaryota</taxon>
        <taxon>Sar</taxon>
        <taxon>Alveolata</taxon>
        <taxon>Ciliophora</taxon>
        <taxon>Postciliodesmatophora</taxon>
        <taxon>Heterotrichea</taxon>
        <taxon>Heterotrichida</taxon>
        <taxon>Stentoridae</taxon>
        <taxon>Stentor</taxon>
    </lineage>
</organism>
<protein>
    <submittedName>
        <fullName evidence="1">Uncharacterized protein</fullName>
    </submittedName>
</protein>
<reference evidence="1 2" key="1">
    <citation type="submission" date="2016-11" db="EMBL/GenBank/DDBJ databases">
        <title>The macronuclear genome of Stentor coeruleus: a giant cell with tiny introns.</title>
        <authorList>
            <person name="Slabodnick M."/>
            <person name="Ruby J.G."/>
            <person name="Reiff S.B."/>
            <person name="Swart E.C."/>
            <person name="Gosai S."/>
            <person name="Prabakaran S."/>
            <person name="Witkowska E."/>
            <person name="Larue G.E."/>
            <person name="Fisher S."/>
            <person name="Freeman R.M."/>
            <person name="Gunawardena J."/>
            <person name="Chu W."/>
            <person name="Stover N.A."/>
            <person name="Gregory B.D."/>
            <person name="Nowacki M."/>
            <person name="Derisi J."/>
            <person name="Roy S.W."/>
            <person name="Marshall W.F."/>
            <person name="Sood P."/>
        </authorList>
    </citation>
    <scope>NUCLEOTIDE SEQUENCE [LARGE SCALE GENOMIC DNA]</scope>
    <source>
        <strain evidence="1">WM001</strain>
    </source>
</reference>
<proteinExistence type="predicted"/>
<accession>A0A1R2B3Z8</accession>
<gene>
    <name evidence="1" type="ORF">SteCoe_30250</name>
</gene>
<name>A0A1R2B3Z8_9CILI</name>
<keyword evidence="2" id="KW-1185">Reference proteome</keyword>
<evidence type="ECO:0000313" key="2">
    <source>
        <dbReference type="Proteomes" id="UP000187209"/>
    </source>
</evidence>
<dbReference type="AlphaFoldDB" id="A0A1R2B3Z8"/>
<sequence length="140" mass="16254">MEYYGLEKFAKNGQVQSKESPGRLELICCFDESIIINFYPDAYSENSMFNDFVIVESKKKIEIGLVNREETLKNLVEKYKEMPEAELAECYYLNAEACWIVVKSTLYCEKDCYMNMLDELLTIHLKIHNEAPQRVRVGGG</sequence>
<dbReference type="EMBL" id="MPUH01000982">
    <property type="protein sequence ID" value="OMJ71521.1"/>
    <property type="molecule type" value="Genomic_DNA"/>
</dbReference>
<evidence type="ECO:0000313" key="1">
    <source>
        <dbReference type="EMBL" id="OMJ71521.1"/>
    </source>
</evidence>
<comment type="caution">
    <text evidence="1">The sequence shown here is derived from an EMBL/GenBank/DDBJ whole genome shotgun (WGS) entry which is preliminary data.</text>
</comment>